<comment type="caution">
    <text evidence="2">The sequence shown here is derived from an EMBL/GenBank/DDBJ whole genome shotgun (WGS) entry which is preliminary data.</text>
</comment>
<gene>
    <name evidence="2" type="ORF">GCM10010911_34710</name>
</gene>
<protein>
    <submittedName>
        <fullName evidence="2">Uncharacterized protein</fullName>
    </submittedName>
</protein>
<proteinExistence type="predicted"/>
<evidence type="ECO:0000256" key="1">
    <source>
        <dbReference type="SAM" id="MobiDB-lite"/>
    </source>
</evidence>
<name>A0A917DV28_9BACL</name>
<accession>A0A917DV28</accession>
<feature type="compositionally biased region" description="Polar residues" evidence="1">
    <location>
        <begin position="41"/>
        <end position="52"/>
    </location>
</feature>
<feature type="region of interest" description="Disordered" evidence="1">
    <location>
        <begin position="35"/>
        <end position="60"/>
    </location>
</feature>
<evidence type="ECO:0000313" key="2">
    <source>
        <dbReference type="EMBL" id="GGD73891.1"/>
    </source>
</evidence>
<reference evidence="2" key="2">
    <citation type="submission" date="2020-09" db="EMBL/GenBank/DDBJ databases">
        <authorList>
            <person name="Sun Q."/>
            <person name="Zhou Y."/>
        </authorList>
    </citation>
    <scope>NUCLEOTIDE SEQUENCE</scope>
    <source>
        <strain evidence="2">CGMCC 1.15178</strain>
    </source>
</reference>
<dbReference type="AlphaFoldDB" id="A0A917DV28"/>
<sequence length="60" mass="6568">MAFDYTVVVLIAGRPLSHTAAGACYESSITYTPIEGDSNEPRTQTFRNQSGEQLEAGRFI</sequence>
<dbReference type="Proteomes" id="UP000612456">
    <property type="component" value="Unassembled WGS sequence"/>
</dbReference>
<organism evidence="2 3">
    <name type="scientific">Paenibacillus nasutitermitis</name>
    <dbReference type="NCBI Taxonomy" id="1652958"/>
    <lineage>
        <taxon>Bacteria</taxon>
        <taxon>Bacillati</taxon>
        <taxon>Bacillota</taxon>
        <taxon>Bacilli</taxon>
        <taxon>Bacillales</taxon>
        <taxon>Paenibacillaceae</taxon>
        <taxon>Paenibacillus</taxon>
    </lineage>
</organism>
<dbReference type="EMBL" id="BMHP01000002">
    <property type="protein sequence ID" value="GGD73891.1"/>
    <property type="molecule type" value="Genomic_DNA"/>
</dbReference>
<keyword evidence="3" id="KW-1185">Reference proteome</keyword>
<evidence type="ECO:0000313" key="3">
    <source>
        <dbReference type="Proteomes" id="UP000612456"/>
    </source>
</evidence>
<reference evidence="2" key="1">
    <citation type="journal article" date="2014" name="Int. J. Syst. Evol. Microbiol.">
        <title>Complete genome sequence of Corynebacterium casei LMG S-19264T (=DSM 44701T), isolated from a smear-ripened cheese.</title>
        <authorList>
            <consortium name="US DOE Joint Genome Institute (JGI-PGF)"/>
            <person name="Walter F."/>
            <person name="Albersmeier A."/>
            <person name="Kalinowski J."/>
            <person name="Ruckert C."/>
        </authorList>
    </citation>
    <scope>NUCLEOTIDE SEQUENCE</scope>
    <source>
        <strain evidence="2">CGMCC 1.15178</strain>
    </source>
</reference>